<evidence type="ECO:0000259" key="6">
    <source>
        <dbReference type="Pfam" id="PF02911"/>
    </source>
</evidence>
<dbReference type="CDD" id="cd08646">
    <property type="entry name" value="FMT_core_Met-tRNA-FMT_N"/>
    <property type="match status" value="1"/>
</dbReference>
<dbReference type="GO" id="GO:0004479">
    <property type="term" value="F:methionyl-tRNA formyltransferase activity"/>
    <property type="evidence" value="ECO:0007669"/>
    <property type="project" value="UniProtKB-EC"/>
</dbReference>
<keyword evidence="8" id="KW-1185">Reference proteome</keyword>
<protein>
    <recommendedName>
        <fullName evidence="2">methionyl-tRNA formyltransferase</fullName>
        <ecNumber evidence="2">2.1.2.9</ecNumber>
    </recommendedName>
</protein>
<dbReference type="Pfam" id="PF00551">
    <property type="entry name" value="Formyl_trans_N"/>
    <property type="match status" value="1"/>
</dbReference>
<dbReference type="InterPro" id="IPR011034">
    <property type="entry name" value="Formyl_transferase-like_C_sf"/>
</dbReference>
<evidence type="ECO:0000259" key="5">
    <source>
        <dbReference type="Pfam" id="PF00551"/>
    </source>
</evidence>
<dbReference type="InterPro" id="IPR005793">
    <property type="entry name" value="Formyl_trans_C"/>
</dbReference>
<keyword evidence="4" id="KW-0648">Protein biosynthesis</keyword>
<organism evidence="7 8">
    <name type="scientific">Agrocybe pediades</name>
    <dbReference type="NCBI Taxonomy" id="84607"/>
    <lineage>
        <taxon>Eukaryota</taxon>
        <taxon>Fungi</taxon>
        <taxon>Dikarya</taxon>
        <taxon>Basidiomycota</taxon>
        <taxon>Agaricomycotina</taxon>
        <taxon>Agaricomycetes</taxon>
        <taxon>Agaricomycetidae</taxon>
        <taxon>Agaricales</taxon>
        <taxon>Agaricineae</taxon>
        <taxon>Strophariaceae</taxon>
        <taxon>Agrocybe</taxon>
    </lineage>
</organism>
<dbReference type="SUPFAM" id="SSF50486">
    <property type="entry name" value="FMT C-terminal domain-like"/>
    <property type="match status" value="1"/>
</dbReference>
<sequence length="396" mass="43173">MLLVPKHTPSLLKASRGALGLSHSVWRPKRYIQTETSRTGEILSERFCVLFMGRDEFSCLVLQELYKAQDVWKDIVITTQPDVHVGRRGSVLSISPLKILGEKLGLPVYTIPKVRREFRTWQLPPPFLLNEVQSSAPTNHLLVTASFGRILTGKMLNSFQPSRRLNVHPSLLPSYRGPAPIQHTILNNEKETGVCVIQMLKKSEGIDAGSLWACEKMPVPGNATFSSLRDDLATAGGKLLVSVLRDALSGKAVAQAQSSADKVPAAPLITAEDAAVNFNTMTASDIFRRFRAISHQKPLTTCSSDGKPLHLRELTILDPSLPSAAALSQEPGSATLLNKVLTIRCADSTVLGVSIVKPEGKSDRNAHEFWNGLRAVKQGEKFVEFGKCAPAPLSSS</sequence>
<dbReference type="AlphaFoldDB" id="A0A8H4VNH4"/>
<feature type="domain" description="Formyl transferase C-terminal" evidence="6">
    <location>
        <begin position="269"/>
        <end position="373"/>
    </location>
</feature>
<evidence type="ECO:0000256" key="2">
    <source>
        <dbReference type="ARBA" id="ARBA00012261"/>
    </source>
</evidence>
<feature type="domain" description="Formyl transferase N-terminal" evidence="5">
    <location>
        <begin position="62"/>
        <end position="244"/>
    </location>
</feature>
<dbReference type="Pfam" id="PF02911">
    <property type="entry name" value="Formyl_trans_C"/>
    <property type="match status" value="1"/>
</dbReference>
<evidence type="ECO:0000256" key="4">
    <source>
        <dbReference type="ARBA" id="ARBA00022917"/>
    </source>
</evidence>
<name>A0A8H4VNH4_9AGAR</name>
<dbReference type="InterPro" id="IPR002376">
    <property type="entry name" value="Formyl_transf_N"/>
</dbReference>
<reference evidence="7 8" key="1">
    <citation type="submission" date="2019-12" db="EMBL/GenBank/DDBJ databases">
        <authorList>
            <person name="Floudas D."/>
            <person name="Bentzer J."/>
            <person name="Ahren D."/>
            <person name="Johansson T."/>
            <person name="Persson P."/>
            <person name="Tunlid A."/>
        </authorList>
    </citation>
    <scope>NUCLEOTIDE SEQUENCE [LARGE SCALE GENOMIC DNA]</scope>
    <source>
        <strain evidence="7 8">CBS 102.39</strain>
    </source>
</reference>
<comment type="similarity">
    <text evidence="1">Belongs to the Fmt family.</text>
</comment>
<dbReference type="EC" id="2.1.2.9" evidence="2"/>
<dbReference type="InterPro" id="IPR041711">
    <property type="entry name" value="Met-tRNA-FMT_N"/>
</dbReference>
<evidence type="ECO:0000313" key="8">
    <source>
        <dbReference type="Proteomes" id="UP000521872"/>
    </source>
</evidence>
<dbReference type="PANTHER" id="PTHR11138:SF5">
    <property type="entry name" value="METHIONYL-TRNA FORMYLTRANSFERASE, MITOCHONDRIAL"/>
    <property type="match status" value="1"/>
</dbReference>
<evidence type="ECO:0000313" key="7">
    <source>
        <dbReference type="EMBL" id="KAF4616468.1"/>
    </source>
</evidence>
<dbReference type="Proteomes" id="UP000521872">
    <property type="component" value="Unassembled WGS sequence"/>
</dbReference>
<dbReference type="PANTHER" id="PTHR11138">
    <property type="entry name" value="METHIONYL-TRNA FORMYLTRANSFERASE"/>
    <property type="match status" value="1"/>
</dbReference>
<keyword evidence="3" id="KW-0808">Transferase</keyword>
<accession>A0A8H4VNH4</accession>
<dbReference type="GO" id="GO:0005739">
    <property type="term" value="C:mitochondrion"/>
    <property type="evidence" value="ECO:0007669"/>
    <property type="project" value="TreeGrafter"/>
</dbReference>
<dbReference type="SUPFAM" id="SSF53328">
    <property type="entry name" value="Formyltransferase"/>
    <property type="match status" value="1"/>
</dbReference>
<dbReference type="Gene3D" id="3.40.50.12230">
    <property type="match status" value="1"/>
</dbReference>
<gene>
    <name evidence="7" type="ORF">D9613_008431</name>
</gene>
<dbReference type="EMBL" id="JAACJL010000031">
    <property type="protein sequence ID" value="KAF4616468.1"/>
    <property type="molecule type" value="Genomic_DNA"/>
</dbReference>
<evidence type="ECO:0000256" key="1">
    <source>
        <dbReference type="ARBA" id="ARBA00010699"/>
    </source>
</evidence>
<dbReference type="InterPro" id="IPR036477">
    <property type="entry name" value="Formyl_transf_N_sf"/>
</dbReference>
<evidence type="ECO:0000256" key="3">
    <source>
        <dbReference type="ARBA" id="ARBA00022679"/>
    </source>
</evidence>
<comment type="caution">
    <text evidence="7">The sequence shown here is derived from an EMBL/GenBank/DDBJ whole genome shotgun (WGS) entry which is preliminary data.</text>
</comment>
<proteinExistence type="inferred from homology"/>